<dbReference type="EMBL" id="BLXT01001084">
    <property type="protein sequence ID" value="GFN83033.1"/>
    <property type="molecule type" value="Genomic_DNA"/>
</dbReference>
<name>A0AAV3YLV5_9GAST</name>
<reference evidence="1 2" key="1">
    <citation type="journal article" date="2021" name="Elife">
        <title>Chloroplast acquisition without the gene transfer in kleptoplastic sea slugs, Plakobranchus ocellatus.</title>
        <authorList>
            <person name="Maeda T."/>
            <person name="Takahashi S."/>
            <person name="Yoshida T."/>
            <person name="Shimamura S."/>
            <person name="Takaki Y."/>
            <person name="Nagai Y."/>
            <person name="Toyoda A."/>
            <person name="Suzuki Y."/>
            <person name="Arimoto A."/>
            <person name="Ishii H."/>
            <person name="Satoh N."/>
            <person name="Nishiyama T."/>
            <person name="Hasebe M."/>
            <person name="Maruyama T."/>
            <person name="Minagawa J."/>
            <person name="Obokata J."/>
            <person name="Shigenobu S."/>
        </authorList>
    </citation>
    <scope>NUCLEOTIDE SEQUENCE [LARGE SCALE GENOMIC DNA]</scope>
</reference>
<dbReference type="AlphaFoldDB" id="A0AAV3YLV5"/>
<evidence type="ECO:0000313" key="2">
    <source>
        <dbReference type="Proteomes" id="UP000735302"/>
    </source>
</evidence>
<protein>
    <submittedName>
        <fullName evidence="1">Uncharacterized protein</fullName>
    </submittedName>
</protein>
<sequence>MPIPCYHDVILVMDLGRRTMGKTDDIGINRKKASPEAYANIWGEKVIESPIALEGENFLCLFQKDTGSNCTIPPKGDSPELLFQHQTLHPKVLLRNTARDNFVALLRQLLAVTNLRKVCQTTYSDSEAACETATKPSEESCQSEKRSCLSKRKNRWATRKQSKAFLCSNCIFESSAPSSHKPLCKRCSCPSCGCVVKIRKRSRK</sequence>
<comment type="caution">
    <text evidence="1">The sequence shown here is derived from an EMBL/GenBank/DDBJ whole genome shotgun (WGS) entry which is preliminary data.</text>
</comment>
<organism evidence="1 2">
    <name type="scientific">Plakobranchus ocellatus</name>
    <dbReference type="NCBI Taxonomy" id="259542"/>
    <lineage>
        <taxon>Eukaryota</taxon>
        <taxon>Metazoa</taxon>
        <taxon>Spiralia</taxon>
        <taxon>Lophotrochozoa</taxon>
        <taxon>Mollusca</taxon>
        <taxon>Gastropoda</taxon>
        <taxon>Heterobranchia</taxon>
        <taxon>Euthyneura</taxon>
        <taxon>Panpulmonata</taxon>
        <taxon>Sacoglossa</taxon>
        <taxon>Placobranchoidea</taxon>
        <taxon>Plakobranchidae</taxon>
        <taxon>Plakobranchus</taxon>
    </lineage>
</organism>
<gene>
    <name evidence="1" type="ORF">PoB_000953900</name>
</gene>
<dbReference type="Proteomes" id="UP000735302">
    <property type="component" value="Unassembled WGS sequence"/>
</dbReference>
<accession>A0AAV3YLV5</accession>
<evidence type="ECO:0000313" key="1">
    <source>
        <dbReference type="EMBL" id="GFN83033.1"/>
    </source>
</evidence>
<keyword evidence="2" id="KW-1185">Reference proteome</keyword>
<proteinExistence type="predicted"/>